<dbReference type="EMBL" id="CP001077">
    <property type="protein sequence ID" value="ACE94813.1"/>
    <property type="molecule type" value="Genomic_DNA"/>
</dbReference>
<dbReference type="AlphaFoldDB" id="B3Q409"/>
<geneLocation type="plasmid" evidence="1 2">
    <name>pC</name>
</geneLocation>
<proteinExistence type="predicted"/>
<sequence length="90" mass="9818">MPPACISGAGIADPIKLHRLSSHVNEPMLRIIEAVASGLIFLRLRFRCMLLSQFRDEQSCGNTVSCLKKRRAGGVKVSRSSKTPARQVGP</sequence>
<dbReference type="KEGG" id="rec:RHECIAT_PC0000736"/>
<protein>
    <submittedName>
        <fullName evidence="1">Uncharacterized protein</fullName>
    </submittedName>
</protein>
<dbReference type="HOGENOM" id="CLU_2438661_0_0_5"/>
<accession>B3Q409</accession>
<keyword evidence="1" id="KW-0614">Plasmid</keyword>
<gene>
    <name evidence="1" type="ordered locus">RHECIAT_PC0000736</name>
</gene>
<evidence type="ECO:0000313" key="2">
    <source>
        <dbReference type="Proteomes" id="UP000008817"/>
    </source>
</evidence>
<dbReference type="Proteomes" id="UP000008817">
    <property type="component" value="Plasmid pC"/>
</dbReference>
<name>B3Q409_RHIE6</name>
<organism evidence="1 2">
    <name type="scientific">Rhizobium etli (strain CIAT 652)</name>
    <dbReference type="NCBI Taxonomy" id="491916"/>
    <lineage>
        <taxon>Bacteria</taxon>
        <taxon>Pseudomonadati</taxon>
        <taxon>Pseudomonadota</taxon>
        <taxon>Alphaproteobacteria</taxon>
        <taxon>Hyphomicrobiales</taxon>
        <taxon>Rhizobiaceae</taxon>
        <taxon>Rhizobium/Agrobacterium group</taxon>
        <taxon>Rhizobium</taxon>
    </lineage>
</organism>
<evidence type="ECO:0000313" key="1">
    <source>
        <dbReference type="EMBL" id="ACE94813.1"/>
    </source>
</evidence>
<reference evidence="1 2" key="1">
    <citation type="submission" date="2008-04" db="EMBL/GenBank/DDBJ databases">
        <title>Genome diversity and DNA divergence of Rhizobium etli.</title>
        <authorList>
            <person name="Gonzalez V."/>
            <person name="Acosta J.L."/>
            <person name="Santamaria R.I."/>
            <person name="Bustos P."/>
            <person name="Hernandez-Gonzalez I.L."/>
            <person name="Fernandez J.L."/>
            <person name="Diaz R."/>
            <person name="Flores M."/>
            <person name="Mora J."/>
            <person name="Palacios R."/>
            <person name="Davila G."/>
        </authorList>
    </citation>
    <scope>NUCLEOTIDE SEQUENCE [LARGE SCALE GENOMIC DNA]</scope>
    <source>
        <strain evidence="2">CIAT 652</strain>
        <plasmid evidence="2">Plasmid pC</plasmid>
    </source>
</reference>